<comment type="caution">
    <text evidence="9">The sequence shown here is derived from an EMBL/GenBank/DDBJ whole genome shotgun (WGS) entry which is preliminary data.</text>
</comment>
<feature type="transmembrane region" description="Helical" evidence="7">
    <location>
        <begin position="132"/>
        <end position="159"/>
    </location>
</feature>
<keyword evidence="10" id="KW-1185">Reference proteome</keyword>
<evidence type="ECO:0000313" key="9">
    <source>
        <dbReference type="EMBL" id="MEJ5946011.1"/>
    </source>
</evidence>
<dbReference type="PANTHER" id="PTHR43229:SF2">
    <property type="entry name" value="NODULATION PROTEIN J"/>
    <property type="match status" value="1"/>
</dbReference>
<dbReference type="InterPro" id="IPR051784">
    <property type="entry name" value="Nod_factor_ABC_transporter"/>
</dbReference>
<keyword evidence="5" id="KW-0046">Antibiotic resistance</keyword>
<feature type="transmembrane region" description="Helical" evidence="7">
    <location>
        <begin position="54"/>
        <end position="72"/>
    </location>
</feature>
<keyword evidence="2 7" id="KW-0812">Transmembrane</keyword>
<dbReference type="Pfam" id="PF12698">
    <property type="entry name" value="ABC2_membrane_3"/>
    <property type="match status" value="1"/>
</dbReference>
<keyword evidence="3 7" id="KW-1133">Transmembrane helix</keyword>
<name>A0ABU8RLT2_9ACTN</name>
<feature type="transmembrane region" description="Helical" evidence="7">
    <location>
        <begin position="195"/>
        <end position="215"/>
    </location>
</feature>
<feature type="compositionally biased region" description="Low complexity" evidence="6">
    <location>
        <begin position="12"/>
        <end position="31"/>
    </location>
</feature>
<evidence type="ECO:0000256" key="2">
    <source>
        <dbReference type="ARBA" id="ARBA00022692"/>
    </source>
</evidence>
<evidence type="ECO:0000256" key="3">
    <source>
        <dbReference type="ARBA" id="ARBA00022989"/>
    </source>
</evidence>
<dbReference type="InterPro" id="IPR013525">
    <property type="entry name" value="ABC2_TM"/>
</dbReference>
<feature type="transmembrane region" description="Helical" evidence="7">
    <location>
        <begin position="251"/>
        <end position="272"/>
    </location>
</feature>
<feature type="transmembrane region" description="Helical" evidence="7">
    <location>
        <begin position="92"/>
        <end position="111"/>
    </location>
</feature>
<evidence type="ECO:0000256" key="4">
    <source>
        <dbReference type="ARBA" id="ARBA00023136"/>
    </source>
</evidence>
<accession>A0ABU8RLT2</accession>
<dbReference type="PANTHER" id="PTHR43229">
    <property type="entry name" value="NODULATION PROTEIN J"/>
    <property type="match status" value="1"/>
</dbReference>
<keyword evidence="4 7" id="KW-0472">Membrane</keyword>
<dbReference type="PIRSF" id="PIRSF006648">
    <property type="entry name" value="DrrB"/>
    <property type="match status" value="1"/>
</dbReference>
<protein>
    <submittedName>
        <fullName evidence="9">ABC transporter permease</fullName>
    </submittedName>
</protein>
<evidence type="ECO:0000256" key="6">
    <source>
        <dbReference type="SAM" id="MobiDB-lite"/>
    </source>
</evidence>
<feature type="domain" description="ABC-2 type transporter transmembrane" evidence="8">
    <location>
        <begin position="82"/>
        <end position="264"/>
    </location>
</feature>
<gene>
    <name evidence="9" type="ORF">WDZ17_11985</name>
</gene>
<dbReference type="InterPro" id="IPR000412">
    <property type="entry name" value="ABC_2_transport"/>
</dbReference>
<dbReference type="EMBL" id="JBBIAA010000015">
    <property type="protein sequence ID" value="MEJ5946011.1"/>
    <property type="molecule type" value="Genomic_DNA"/>
</dbReference>
<evidence type="ECO:0000256" key="1">
    <source>
        <dbReference type="ARBA" id="ARBA00004141"/>
    </source>
</evidence>
<dbReference type="RefSeq" id="WP_339575396.1">
    <property type="nucleotide sequence ID" value="NZ_JBBIAA010000015.1"/>
</dbReference>
<feature type="region of interest" description="Disordered" evidence="6">
    <location>
        <begin position="1"/>
        <end position="31"/>
    </location>
</feature>
<evidence type="ECO:0000256" key="5">
    <source>
        <dbReference type="ARBA" id="ARBA00023251"/>
    </source>
</evidence>
<evidence type="ECO:0000259" key="8">
    <source>
        <dbReference type="Pfam" id="PF12698"/>
    </source>
</evidence>
<sequence>MSETPAPVGETPPGSSRGPSPAPRAAPRAAPPGARVLAQARWEAGTMLRNGEQVLLTLVLPALVLVGLSRTTLVDLGLEPGQRAVDVVAPGVLALAVLSTAFTGQAIATGFDRRSGVLRLLATTPLGRGGLVAGRVLGVLAVEAVQVVLLGAVALAVGWSPEPLGLLPGALLVLVGTAALTALALLLAGVLRAEAVLAVANLVWAALLVGGGVVVPADALPGPWGALVHVLPSGALGEGLRRASEDGALDLPALGVLVVWALAASLAARRWFRWD</sequence>
<organism evidence="9 10">
    <name type="scientific">Pseudokineococcus basanitobsidens</name>
    <dbReference type="NCBI Taxonomy" id="1926649"/>
    <lineage>
        <taxon>Bacteria</taxon>
        <taxon>Bacillati</taxon>
        <taxon>Actinomycetota</taxon>
        <taxon>Actinomycetes</taxon>
        <taxon>Kineosporiales</taxon>
        <taxon>Kineosporiaceae</taxon>
        <taxon>Pseudokineococcus</taxon>
    </lineage>
</organism>
<evidence type="ECO:0000313" key="10">
    <source>
        <dbReference type="Proteomes" id="UP001387100"/>
    </source>
</evidence>
<proteinExistence type="predicted"/>
<dbReference type="Proteomes" id="UP001387100">
    <property type="component" value="Unassembled WGS sequence"/>
</dbReference>
<feature type="transmembrane region" description="Helical" evidence="7">
    <location>
        <begin position="165"/>
        <end position="188"/>
    </location>
</feature>
<comment type="subcellular location">
    <subcellularLocation>
        <location evidence="1">Membrane</location>
        <topology evidence="1">Multi-pass membrane protein</topology>
    </subcellularLocation>
</comment>
<evidence type="ECO:0000256" key="7">
    <source>
        <dbReference type="SAM" id="Phobius"/>
    </source>
</evidence>
<reference evidence="9 10" key="1">
    <citation type="journal article" date="2017" name="Int. J. Syst. Evol. Microbiol.">
        <title>Pseudokineococcus basanitobsidens sp. nov., isolated from volcanic rock.</title>
        <authorList>
            <person name="Lee D.W."/>
            <person name="Park M.Y."/>
            <person name="Kim J.J."/>
            <person name="Kim B.S."/>
        </authorList>
    </citation>
    <scope>NUCLEOTIDE SEQUENCE [LARGE SCALE GENOMIC DNA]</scope>
    <source>
        <strain evidence="9 10">DSM 103726</strain>
    </source>
</reference>